<keyword evidence="2" id="KW-0902">Two-component regulatory system</keyword>
<dbReference type="SUPFAM" id="SSF46894">
    <property type="entry name" value="C-terminal effector domain of the bipartite response regulators"/>
    <property type="match status" value="1"/>
</dbReference>
<dbReference type="Pfam" id="PF00072">
    <property type="entry name" value="Response_reg"/>
    <property type="match status" value="1"/>
</dbReference>
<accession>A0ABY2XL40</accession>
<comment type="caution">
    <text evidence="8">The sequence shown here is derived from an EMBL/GenBank/DDBJ whole genome shotgun (WGS) entry which is preliminary data.</text>
</comment>
<dbReference type="CDD" id="cd17574">
    <property type="entry name" value="REC_OmpR"/>
    <property type="match status" value="1"/>
</dbReference>
<dbReference type="EMBL" id="VCQT01000034">
    <property type="protein sequence ID" value="TMW12430.1"/>
    <property type="molecule type" value="Genomic_DNA"/>
</dbReference>
<dbReference type="RefSeq" id="WP_138772686.1">
    <property type="nucleotide sequence ID" value="NZ_VCQT01000034.1"/>
</dbReference>
<gene>
    <name evidence="8" type="ORF">FGS76_10975</name>
</gene>
<feature type="domain" description="Response regulatory" evidence="7">
    <location>
        <begin position="7"/>
        <end position="120"/>
    </location>
</feature>
<evidence type="ECO:0000256" key="6">
    <source>
        <dbReference type="PROSITE-ProRule" id="PRU00169"/>
    </source>
</evidence>
<evidence type="ECO:0000313" key="8">
    <source>
        <dbReference type="EMBL" id="TMW12430.1"/>
    </source>
</evidence>
<evidence type="ECO:0000313" key="9">
    <source>
        <dbReference type="Proteomes" id="UP000739180"/>
    </source>
</evidence>
<reference evidence="8 9" key="1">
    <citation type="submission" date="2019-05" db="EMBL/GenBank/DDBJ databases">
        <title>Genome of Alcanivorax gelatiniphagus, an oil degrading marine bacteria.</title>
        <authorList>
            <person name="Kwon K.K."/>
        </authorList>
    </citation>
    <scope>NUCLEOTIDE SEQUENCE [LARGE SCALE GENOMIC DNA]</scope>
    <source>
        <strain evidence="8 9">MEBiC 08158</strain>
    </source>
</reference>
<evidence type="ECO:0000256" key="5">
    <source>
        <dbReference type="ARBA" id="ARBA00023163"/>
    </source>
</evidence>
<dbReference type="SMART" id="SM00448">
    <property type="entry name" value="REC"/>
    <property type="match status" value="1"/>
</dbReference>
<dbReference type="InterPro" id="IPR039420">
    <property type="entry name" value="WalR-like"/>
</dbReference>
<sequence length="236" mass="26130">MPSPRPRVAVVEDYGPMRALLLRDLAGSGFQVDGYADAASLWRHFSLHRFDLVVLNIGLPDEDGFSVSRRLRRQTNIPVVLLSGYGSHEHQLLGLRDGADAYLVKPVETRVLVATLQRLSRRLEPGEPGSRYQRDWRLADQGWLLCAPDGADIALNGHERDLLRALAAAGGDGLDADRLGALLVRPGAAFERRLLGRMVWRLRRKIAAFTPLPPPLRESGGVWRFAGLIEGDHPPD</sequence>
<keyword evidence="3" id="KW-0805">Transcription regulation</keyword>
<evidence type="ECO:0000256" key="3">
    <source>
        <dbReference type="ARBA" id="ARBA00023015"/>
    </source>
</evidence>
<dbReference type="InterPro" id="IPR011006">
    <property type="entry name" value="CheY-like_superfamily"/>
</dbReference>
<evidence type="ECO:0000256" key="2">
    <source>
        <dbReference type="ARBA" id="ARBA00023012"/>
    </source>
</evidence>
<evidence type="ECO:0000259" key="7">
    <source>
        <dbReference type="PROSITE" id="PS50110"/>
    </source>
</evidence>
<dbReference type="Proteomes" id="UP000739180">
    <property type="component" value="Unassembled WGS sequence"/>
</dbReference>
<proteinExistence type="predicted"/>
<keyword evidence="4" id="KW-0238">DNA-binding</keyword>
<dbReference type="PANTHER" id="PTHR48111">
    <property type="entry name" value="REGULATOR OF RPOS"/>
    <property type="match status" value="1"/>
</dbReference>
<dbReference type="InterPro" id="IPR016032">
    <property type="entry name" value="Sig_transdc_resp-reg_C-effctor"/>
</dbReference>
<dbReference type="PANTHER" id="PTHR48111:SF4">
    <property type="entry name" value="DNA-BINDING DUAL TRANSCRIPTIONAL REGULATOR OMPR"/>
    <property type="match status" value="1"/>
</dbReference>
<keyword evidence="9" id="KW-1185">Reference proteome</keyword>
<evidence type="ECO:0000256" key="4">
    <source>
        <dbReference type="ARBA" id="ARBA00023125"/>
    </source>
</evidence>
<evidence type="ECO:0000256" key="1">
    <source>
        <dbReference type="ARBA" id="ARBA00022553"/>
    </source>
</evidence>
<organism evidence="8 9">
    <name type="scientific">Alloalcanivorax gelatiniphagus</name>
    <dbReference type="NCBI Taxonomy" id="1194167"/>
    <lineage>
        <taxon>Bacteria</taxon>
        <taxon>Pseudomonadati</taxon>
        <taxon>Pseudomonadota</taxon>
        <taxon>Gammaproteobacteria</taxon>
        <taxon>Oceanospirillales</taxon>
        <taxon>Alcanivoracaceae</taxon>
        <taxon>Alloalcanivorax</taxon>
    </lineage>
</organism>
<name>A0ABY2XL40_9GAMM</name>
<protein>
    <submittedName>
        <fullName evidence="8">Response regulator transcription factor</fullName>
    </submittedName>
</protein>
<keyword evidence="1" id="KW-0597">Phosphoprotein</keyword>
<dbReference type="SUPFAM" id="SSF52172">
    <property type="entry name" value="CheY-like"/>
    <property type="match status" value="1"/>
</dbReference>
<dbReference type="Gene3D" id="3.40.50.2300">
    <property type="match status" value="1"/>
</dbReference>
<dbReference type="InterPro" id="IPR001789">
    <property type="entry name" value="Sig_transdc_resp-reg_receiver"/>
</dbReference>
<comment type="caution">
    <text evidence="6">Lacks conserved residue(s) required for the propagation of feature annotation.</text>
</comment>
<dbReference type="PROSITE" id="PS50110">
    <property type="entry name" value="RESPONSE_REGULATORY"/>
    <property type="match status" value="1"/>
</dbReference>
<keyword evidence="5" id="KW-0804">Transcription</keyword>